<keyword evidence="2" id="KW-1185">Reference proteome</keyword>
<dbReference type="EMBL" id="BAAAZG010000047">
    <property type="protein sequence ID" value="GAA4092199.1"/>
    <property type="molecule type" value="Genomic_DNA"/>
</dbReference>
<dbReference type="Proteomes" id="UP001500683">
    <property type="component" value="Unassembled WGS sequence"/>
</dbReference>
<reference evidence="2" key="1">
    <citation type="journal article" date="2019" name="Int. J. Syst. Evol. Microbiol.">
        <title>The Global Catalogue of Microorganisms (GCM) 10K type strain sequencing project: providing services to taxonomists for standard genome sequencing and annotation.</title>
        <authorList>
            <consortium name="The Broad Institute Genomics Platform"/>
            <consortium name="The Broad Institute Genome Sequencing Center for Infectious Disease"/>
            <person name="Wu L."/>
            <person name="Ma J."/>
        </authorList>
    </citation>
    <scope>NUCLEOTIDE SEQUENCE [LARGE SCALE GENOMIC DNA]</scope>
    <source>
        <strain evidence="2">JCM 16702</strain>
    </source>
</reference>
<comment type="caution">
    <text evidence="1">The sequence shown here is derived from an EMBL/GenBank/DDBJ whole genome shotgun (WGS) entry which is preliminary data.</text>
</comment>
<accession>A0ABP7WMN7</accession>
<name>A0ABP7WMN7_9ACTN</name>
<proteinExistence type="predicted"/>
<sequence length="50" mass="5559">MQMHRRAGLRVLRRKGEAVMRAELAVGTALGEAAARWDGVPEGGVLSWRW</sequence>
<evidence type="ECO:0000313" key="2">
    <source>
        <dbReference type="Proteomes" id="UP001500683"/>
    </source>
</evidence>
<organism evidence="1 2">
    <name type="scientific">Actinomadura miaoliensis</name>
    <dbReference type="NCBI Taxonomy" id="430685"/>
    <lineage>
        <taxon>Bacteria</taxon>
        <taxon>Bacillati</taxon>
        <taxon>Actinomycetota</taxon>
        <taxon>Actinomycetes</taxon>
        <taxon>Streptosporangiales</taxon>
        <taxon>Thermomonosporaceae</taxon>
        <taxon>Actinomadura</taxon>
    </lineage>
</organism>
<protein>
    <submittedName>
        <fullName evidence="1">Uncharacterized protein</fullName>
    </submittedName>
</protein>
<dbReference type="RefSeq" id="WP_344954702.1">
    <property type="nucleotide sequence ID" value="NZ_BAAAZG010000047.1"/>
</dbReference>
<evidence type="ECO:0000313" key="1">
    <source>
        <dbReference type="EMBL" id="GAA4092199.1"/>
    </source>
</evidence>
<gene>
    <name evidence="1" type="ORF">GCM10022214_62140</name>
</gene>